<dbReference type="EMBL" id="OU895877">
    <property type="protein sequence ID" value="CAG9798662.1"/>
    <property type="molecule type" value="Genomic_DNA"/>
</dbReference>
<evidence type="ECO:0000256" key="5">
    <source>
        <dbReference type="PROSITE-ProRule" id="PRU00042"/>
    </source>
</evidence>
<dbReference type="SMART" id="SM00355">
    <property type="entry name" value="ZnF_C2H2"/>
    <property type="match status" value="11"/>
</dbReference>
<sequence>MFEGTLSNVLIVENESGEVFIVENKNRKPKVSEKKVEEKIEEPIPAKRNRRKRYETRAEVDLQDLDDDKPIIIKQEIKSEPQDEYEALDDIQPNTSGSYQVTSVFIDPDNSFDADDVKVKQEVTPESTGTSTRIKSENFQATFDGNWSSDENYGDNGDDDFQFNAPDDDDDKPKKKRIRRKLSKIMDVREKISIAKHKNRNLRGRIACRYCDVLFATREEKTMHDCKYLQCDPNNFICRFCSKELSRKTFSNHVHEALECQYCGRKILNPRNMKLHIQKKHKGEKFKPPKEKNIEDYLKEKEEEEKAIMSRLESIPPIILSGSDKDSPRIKRSRQFECDLCGKFLVSLRSIRHHMNFHLGISLYVCDVCGGKFFSNNGIKTHSCNKRRTDARSFRTQDMRYCKFCDKRFNSFDENASHECPYKHPFDKTLVICRCCGKDVRRTWFNRHMEFHSGIEWTCEICNRKLATKRALKIHMTMHTGERPFKCTSAGCNESFVTRTVLNFHMRYHGEAQKLFRCEFCFKELTSEYSLKGHINRLHKPTSQCELCKLEFSSRDVLKDHMITAHGPAVCKTCGKSFVLPRYLKMHEKLHYTEEEKFPCTFCSKLFTFKKLKPHVFRYHTEHFDQWNKTF</sequence>
<keyword evidence="9" id="KW-1185">Reference proteome</keyword>
<dbReference type="GO" id="GO:0005634">
    <property type="term" value="C:nucleus"/>
    <property type="evidence" value="ECO:0007669"/>
    <property type="project" value="UniProtKB-ARBA"/>
</dbReference>
<proteinExistence type="predicted"/>
<dbReference type="PROSITE" id="PS50157">
    <property type="entry name" value="ZINC_FINGER_C2H2_2"/>
    <property type="match status" value="5"/>
</dbReference>
<evidence type="ECO:0000256" key="3">
    <source>
        <dbReference type="ARBA" id="ARBA00022771"/>
    </source>
</evidence>
<evidence type="ECO:0000313" key="8">
    <source>
        <dbReference type="EMBL" id="CAG9798662.1"/>
    </source>
</evidence>
<protein>
    <recommendedName>
        <fullName evidence="7">C2H2-type domain-containing protein</fullName>
    </recommendedName>
</protein>
<dbReference type="Proteomes" id="UP001153620">
    <property type="component" value="Chromosome 1"/>
</dbReference>
<dbReference type="AlphaFoldDB" id="A0A9N9RLI0"/>
<feature type="region of interest" description="Disordered" evidence="6">
    <location>
        <begin position="144"/>
        <end position="177"/>
    </location>
</feature>
<gene>
    <name evidence="8" type="ORF">CHIRRI_LOCUS1644</name>
</gene>
<evidence type="ECO:0000256" key="4">
    <source>
        <dbReference type="ARBA" id="ARBA00022833"/>
    </source>
</evidence>
<feature type="compositionally biased region" description="Acidic residues" evidence="6">
    <location>
        <begin position="152"/>
        <end position="170"/>
    </location>
</feature>
<evidence type="ECO:0000256" key="2">
    <source>
        <dbReference type="ARBA" id="ARBA00022737"/>
    </source>
</evidence>
<feature type="domain" description="C2H2-type" evidence="7">
    <location>
        <begin position="336"/>
        <end position="360"/>
    </location>
</feature>
<dbReference type="Pfam" id="PF00096">
    <property type="entry name" value="zf-C2H2"/>
    <property type="match status" value="2"/>
</dbReference>
<evidence type="ECO:0000313" key="9">
    <source>
        <dbReference type="Proteomes" id="UP001153620"/>
    </source>
</evidence>
<dbReference type="OrthoDB" id="6077919at2759"/>
<feature type="domain" description="C2H2-type" evidence="7">
    <location>
        <begin position="258"/>
        <end position="286"/>
    </location>
</feature>
<dbReference type="Gene3D" id="3.30.160.60">
    <property type="entry name" value="Classic Zinc Finger"/>
    <property type="match status" value="5"/>
</dbReference>
<dbReference type="PROSITE" id="PS00028">
    <property type="entry name" value="ZINC_FINGER_C2H2_1"/>
    <property type="match status" value="7"/>
</dbReference>
<keyword evidence="3 5" id="KW-0863">Zinc-finger</keyword>
<dbReference type="InterPro" id="IPR036236">
    <property type="entry name" value="Znf_C2H2_sf"/>
</dbReference>
<feature type="domain" description="C2H2-type" evidence="7">
    <location>
        <begin position="485"/>
        <end position="514"/>
    </location>
</feature>
<dbReference type="SUPFAM" id="SSF57667">
    <property type="entry name" value="beta-beta-alpha zinc fingers"/>
    <property type="match status" value="3"/>
</dbReference>
<dbReference type="PANTHER" id="PTHR24379">
    <property type="entry name" value="KRAB AND ZINC FINGER DOMAIN-CONTAINING"/>
    <property type="match status" value="1"/>
</dbReference>
<evidence type="ECO:0000259" key="7">
    <source>
        <dbReference type="PROSITE" id="PS50157"/>
    </source>
</evidence>
<dbReference type="GO" id="GO:0008270">
    <property type="term" value="F:zinc ion binding"/>
    <property type="evidence" value="ECO:0007669"/>
    <property type="project" value="UniProtKB-KW"/>
</dbReference>
<organism evidence="8 9">
    <name type="scientific">Chironomus riparius</name>
    <dbReference type="NCBI Taxonomy" id="315576"/>
    <lineage>
        <taxon>Eukaryota</taxon>
        <taxon>Metazoa</taxon>
        <taxon>Ecdysozoa</taxon>
        <taxon>Arthropoda</taxon>
        <taxon>Hexapoda</taxon>
        <taxon>Insecta</taxon>
        <taxon>Pterygota</taxon>
        <taxon>Neoptera</taxon>
        <taxon>Endopterygota</taxon>
        <taxon>Diptera</taxon>
        <taxon>Nematocera</taxon>
        <taxon>Chironomoidea</taxon>
        <taxon>Chironomidae</taxon>
        <taxon>Chironominae</taxon>
        <taxon>Chironomus</taxon>
    </lineage>
</organism>
<keyword evidence="4" id="KW-0862">Zinc</keyword>
<name>A0A9N9RLI0_9DIPT</name>
<keyword evidence="2" id="KW-0677">Repeat</keyword>
<keyword evidence="1" id="KW-0479">Metal-binding</keyword>
<dbReference type="PANTHER" id="PTHR24379:SF121">
    <property type="entry name" value="C2H2-TYPE DOMAIN-CONTAINING PROTEIN"/>
    <property type="match status" value="1"/>
</dbReference>
<evidence type="ECO:0000256" key="6">
    <source>
        <dbReference type="SAM" id="MobiDB-lite"/>
    </source>
</evidence>
<reference evidence="8" key="2">
    <citation type="submission" date="2022-10" db="EMBL/GenBank/DDBJ databases">
        <authorList>
            <consortium name="ENA_rothamsted_submissions"/>
            <consortium name="culmorum"/>
            <person name="King R."/>
        </authorList>
    </citation>
    <scope>NUCLEOTIDE SEQUENCE</scope>
</reference>
<dbReference type="InterPro" id="IPR013087">
    <property type="entry name" value="Znf_C2H2_type"/>
</dbReference>
<reference evidence="8" key="1">
    <citation type="submission" date="2022-01" db="EMBL/GenBank/DDBJ databases">
        <authorList>
            <person name="King R."/>
        </authorList>
    </citation>
    <scope>NUCLEOTIDE SEQUENCE</scope>
</reference>
<evidence type="ECO:0000256" key="1">
    <source>
        <dbReference type="ARBA" id="ARBA00022723"/>
    </source>
</evidence>
<feature type="domain" description="C2H2-type" evidence="7">
    <location>
        <begin position="457"/>
        <end position="484"/>
    </location>
</feature>
<feature type="domain" description="C2H2-type" evidence="7">
    <location>
        <begin position="569"/>
        <end position="596"/>
    </location>
</feature>
<accession>A0A9N9RLI0</accession>
<dbReference type="FunFam" id="3.30.160.60:FF:000446">
    <property type="entry name" value="Zinc finger protein"/>
    <property type="match status" value="1"/>
</dbReference>